<name>A0ABP0T2D4_RICHE</name>
<dbReference type="InterPro" id="IPR020056">
    <property type="entry name" value="Rbsml_bL25/Gln-tRNA_synth_N"/>
</dbReference>
<reference evidence="9 10" key="1">
    <citation type="submission" date="2024-02" db="EMBL/GenBank/DDBJ databases">
        <authorList>
            <person name="Nijsse B."/>
            <person name="Sprong H."/>
        </authorList>
    </citation>
    <scope>NUCLEOTIDE SEQUENCE [LARGE SCALE GENOMIC DNA]</scope>
    <source>
        <strain evidence="9">OB144</strain>
    </source>
</reference>
<keyword evidence="6" id="KW-1133">Transmembrane helix</keyword>
<dbReference type="Proteomes" id="UP001642485">
    <property type="component" value="Chromosome"/>
</dbReference>
<comment type="subunit">
    <text evidence="5">Part of the 50S ribosomal subunit; part of the 5S rRNA/L5/L18/L25 subcomplex. Contacts the 5S rRNA. Binds to the 5S rRNA independently of L5 and L18.</text>
</comment>
<gene>
    <name evidence="5 9" type="primary">rplY</name>
    <name evidence="5" type="synonym">ctc</name>
    <name evidence="9" type="ORF">OB144RH_00070</name>
</gene>
<comment type="similarity">
    <text evidence="5">Belongs to the bacterial ribosomal protein bL25 family. CTC subfamily.</text>
</comment>
<keyword evidence="2 5" id="KW-0694">RNA-binding</keyword>
<evidence type="ECO:0000259" key="8">
    <source>
        <dbReference type="Pfam" id="PF14693"/>
    </source>
</evidence>
<dbReference type="InterPro" id="IPR020930">
    <property type="entry name" value="Ribosomal_uL5_bac-type"/>
</dbReference>
<dbReference type="HAMAP" id="MF_01334">
    <property type="entry name" value="Ribosomal_bL25_CTC"/>
    <property type="match status" value="1"/>
</dbReference>
<dbReference type="InterPro" id="IPR029751">
    <property type="entry name" value="Ribosomal_L25_dom"/>
</dbReference>
<dbReference type="PANTHER" id="PTHR33284:SF1">
    <property type="entry name" value="RIBOSOMAL PROTEIN L25_GLN-TRNA SYNTHETASE, ANTI-CODON-BINDING DOMAIN-CONTAINING PROTEIN"/>
    <property type="match status" value="1"/>
</dbReference>
<sequence>MLGYLYKLTNFWELSKVYWVFYKYVLNFLLLTTIMIYFKARVFREMSKILELEAKSRTEFGTGAARALRREGRVPAIIYGAGKTPVSISLEEKEITKYYRKPAFISQLINLTIDKKQYKVLPKAVELHPVTDIVCHVDFVFLEEKAQKMEVPVVYEGKERALGVKRGGYFNIVKRRVTLLCDVNNIPRNVTIDVTNMPIATSLKSSKIELPKGCSFATKKEFVLATIIGRRGAKTEAEGEQQAAEAGK</sequence>
<evidence type="ECO:0000256" key="3">
    <source>
        <dbReference type="ARBA" id="ARBA00022980"/>
    </source>
</evidence>
<keyword evidence="10" id="KW-1185">Reference proteome</keyword>
<organism evidence="9 10">
    <name type="scientific">Rickettsia helvetica</name>
    <dbReference type="NCBI Taxonomy" id="35789"/>
    <lineage>
        <taxon>Bacteria</taxon>
        <taxon>Pseudomonadati</taxon>
        <taxon>Pseudomonadota</taxon>
        <taxon>Alphaproteobacteria</taxon>
        <taxon>Rickettsiales</taxon>
        <taxon>Rickettsiaceae</taxon>
        <taxon>Rickettsieae</taxon>
        <taxon>Rickettsia</taxon>
        <taxon>spotted fever group</taxon>
    </lineage>
</organism>
<dbReference type="Pfam" id="PF14693">
    <property type="entry name" value="Ribosomal_TL5_C"/>
    <property type="match status" value="1"/>
</dbReference>
<dbReference type="Gene3D" id="2.40.240.10">
    <property type="entry name" value="Ribosomal Protein L25, Chain P"/>
    <property type="match status" value="1"/>
</dbReference>
<keyword evidence="6" id="KW-0472">Membrane</keyword>
<keyword evidence="1 5" id="KW-0699">rRNA-binding</keyword>
<proteinExistence type="inferred from homology"/>
<feature type="domain" description="Large ribosomal subunit protein bL25 beta" evidence="8">
    <location>
        <begin position="148"/>
        <end position="229"/>
    </location>
</feature>
<dbReference type="GO" id="GO:0005840">
    <property type="term" value="C:ribosome"/>
    <property type="evidence" value="ECO:0007669"/>
    <property type="project" value="UniProtKB-KW"/>
</dbReference>
<dbReference type="PANTHER" id="PTHR33284">
    <property type="entry name" value="RIBOSOMAL PROTEIN L25/GLN-TRNA SYNTHETASE, ANTI-CODON-BINDING DOMAIN-CONTAINING PROTEIN"/>
    <property type="match status" value="1"/>
</dbReference>
<evidence type="ECO:0000259" key="7">
    <source>
        <dbReference type="Pfam" id="PF01386"/>
    </source>
</evidence>
<feature type="domain" description="Large ribosomal subunit protein bL25 L25" evidence="7">
    <location>
        <begin position="52"/>
        <end position="139"/>
    </location>
</feature>
<evidence type="ECO:0000313" key="9">
    <source>
        <dbReference type="EMBL" id="CAK9119423.1"/>
    </source>
</evidence>
<evidence type="ECO:0000256" key="6">
    <source>
        <dbReference type="SAM" id="Phobius"/>
    </source>
</evidence>
<dbReference type="InterPro" id="IPR011035">
    <property type="entry name" value="Ribosomal_bL25/Gln-tRNA_synth"/>
</dbReference>
<feature type="transmembrane region" description="Helical" evidence="6">
    <location>
        <begin position="20"/>
        <end position="38"/>
    </location>
</feature>
<dbReference type="Gene3D" id="2.170.120.20">
    <property type="entry name" value="Ribosomal protein L25, beta domain"/>
    <property type="match status" value="1"/>
</dbReference>
<keyword evidence="4 5" id="KW-0687">Ribonucleoprotein</keyword>
<evidence type="ECO:0000313" key="10">
    <source>
        <dbReference type="Proteomes" id="UP001642485"/>
    </source>
</evidence>
<dbReference type="InterPro" id="IPR001021">
    <property type="entry name" value="Ribosomal_bL25_long"/>
</dbReference>
<dbReference type="InterPro" id="IPR020055">
    <property type="entry name" value="Ribosomal_bL25_short"/>
</dbReference>
<dbReference type="NCBIfam" id="TIGR00731">
    <property type="entry name" value="bL25_bact_ctc"/>
    <property type="match status" value="1"/>
</dbReference>
<keyword evidence="6" id="KW-0812">Transmembrane</keyword>
<evidence type="ECO:0000256" key="4">
    <source>
        <dbReference type="ARBA" id="ARBA00023274"/>
    </source>
</evidence>
<dbReference type="InterPro" id="IPR020057">
    <property type="entry name" value="Ribosomal_bL25_b-dom"/>
</dbReference>
<dbReference type="EMBL" id="OZ018776">
    <property type="protein sequence ID" value="CAK9119423.1"/>
    <property type="molecule type" value="Genomic_DNA"/>
</dbReference>
<evidence type="ECO:0000256" key="5">
    <source>
        <dbReference type="HAMAP-Rule" id="MF_01334"/>
    </source>
</evidence>
<dbReference type="NCBIfam" id="NF004128">
    <property type="entry name" value="PRK05618.1-2"/>
    <property type="match status" value="1"/>
</dbReference>
<dbReference type="CDD" id="cd00495">
    <property type="entry name" value="Ribosomal_L25_TL5_CTC"/>
    <property type="match status" value="1"/>
</dbReference>
<dbReference type="HAMAP" id="MF_01336">
    <property type="entry name" value="Ribosomal_bL25"/>
    <property type="match status" value="1"/>
</dbReference>
<dbReference type="InterPro" id="IPR037121">
    <property type="entry name" value="Ribosomal_bL25_C"/>
</dbReference>
<protein>
    <recommendedName>
        <fullName evidence="5">Large ribosomal subunit protein bL25</fullName>
    </recommendedName>
    <alternativeName>
        <fullName evidence="5">General stress protein CTC</fullName>
    </alternativeName>
</protein>
<comment type="function">
    <text evidence="5">This is one of the proteins that binds to the 5S RNA in the ribosome where it forms part of the central protuberance.</text>
</comment>
<dbReference type="SUPFAM" id="SSF50715">
    <property type="entry name" value="Ribosomal protein L25-like"/>
    <property type="match status" value="1"/>
</dbReference>
<accession>A0ABP0T2D4</accession>
<dbReference type="Pfam" id="PF01386">
    <property type="entry name" value="Ribosomal_L25p"/>
    <property type="match status" value="1"/>
</dbReference>
<dbReference type="NCBIfam" id="NF004612">
    <property type="entry name" value="PRK05943.1"/>
    <property type="match status" value="1"/>
</dbReference>
<keyword evidence="3 5" id="KW-0689">Ribosomal protein</keyword>
<evidence type="ECO:0000256" key="1">
    <source>
        <dbReference type="ARBA" id="ARBA00022730"/>
    </source>
</evidence>
<evidence type="ECO:0000256" key="2">
    <source>
        <dbReference type="ARBA" id="ARBA00022884"/>
    </source>
</evidence>